<dbReference type="PIRSF" id="PIRSF018427">
    <property type="entry name" value="Isopntndiph_ism"/>
    <property type="match status" value="1"/>
</dbReference>
<dbReference type="EC" id="5.3.3.2" evidence="3 10"/>
<evidence type="ECO:0000256" key="2">
    <source>
        <dbReference type="ARBA" id="ARBA00007579"/>
    </source>
</evidence>
<sequence>MNNPHVVLITPDDDILGTIDKLSAHQFAMLHRAFSVFIYRRRQDQFEILLQQRQQGKYHSGGLWTNTCCSHPTPNESVVSAAERRLYEEMGIKATLHTVGKFHYVAVFNNGLFENELDYVLAGTYESDVIPFNQDEVQAVLWISLADLKQWVNDEPGQFTPWFQQALRLFIPYLENRVTDKSVS</sequence>
<dbReference type="Proteomes" id="UP000054773">
    <property type="component" value="Unassembled WGS sequence"/>
</dbReference>
<evidence type="ECO:0000256" key="8">
    <source>
        <dbReference type="ARBA" id="ARBA00023229"/>
    </source>
</evidence>
<dbReference type="InterPro" id="IPR015797">
    <property type="entry name" value="NUDIX_hydrolase-like_dom_sf"/>
</dbReference>
<feature type="binding site" evidence="10">
    <location>
        <position position="89"/>
    </location>
    <ligand>
        <name>Mg(2+)</name>
        <dbReference type="ChEBI" id="CHEBI:18420"/>
    </ligand>
</feature>
<dbReference type="PANTHER" id="PTHR10885:SF0">
    <property type="entry name" value="ISOPENTENYL-DIPHOSPHATE DELTA-ISOMERASE"/>
    <property type="match status" value="1"/>
</dbReference>
<gene>
    <name evidence="10 13" type="primary">idi</name>
    <name evidence="13" type="ORF">Lery_2472</name>
</gene>
<feature type="binding site" evidence="10">
    <location>
        <position position="71"/>
    </location>
    <ligand>
        <name>Mn(2+)</name>
        <dbReference type="ChEBI" id="CHEBI:29035"/>
    </ligand>
</feature>
<comment type="function">
    <text evidence="10">Catalyzes the 1,3-allylic rearrangement of the homoallylic substrate isopentenyl (IPP) to its highly electrophilic allylic isomer, dimethylallyl diphosphate (DMAPP).</text>
</comment>
<name>A0A0W0TFA9_LEGER</name>
<dbReference type="NCBIfam" id="NF002995">
    <property type="entry name" value="PRK03759.1"/>
    <property type="match status" value="1"/>
</dbReference>
<feature type="binding site" evidence="10">
    <location>
        <position position="114"/>
    </location>
    <ligand>
        <name>Mn(2+)</name>
        <dbReference type="ChEBI" id="CHEBI:29035"/>
    </ligand>
</feature>
<evidence type="ECO:0000259" key="12">
    <source>
        <dbReference type="PROSITE" id="PS51462"/>
    </source>
</evidence>
<dbReference type="NCBIfam" id="TIGR02150">
    <property type="entry name" value="IPP_isom_1"/>
    <property type="match status" value="1"/>
</dbReference>
<dbReference type="UniPathway" id="UPA00059">
    <property type="reaction ID" value="UER00104"/>
</dbReference>
<dbReference type="STRING" id="448.Lery_2472"/>
<feature type="active site" evidence="10 11">
    <location>
        <position position="116"/>
    </location>
</feature>
<feature type="binding site" evidence="10">
    <location>
        <position position="31"/>
    </location>
    <ligand>
        <name>Mn(2+)</name>
        <dbReference type="ChEBI" id="CHEBI:29035"/>
    </ligand>
</feature>
<dbReference type="PATRIC" id="fig|448.7.peg.2597"/>
<evidence type="ECO:0000256" key="5">
    <source>
        <dbReference type="ARBA" id="ARBA00022723"/>
    </source>
</evidence>
<evidence type="ECO:0000256" key="4">
    <source>
        <dbReference type="ARBA" id="ARBA00022490"/>
    </source>
</evidence>
<keyword evidence="7 10" id="KW-0464">Manganese</keyword>
<evidence type="ECO:0000313" key="14">
    <source>
        <dbReference type="Proteomes" id="UP000054773"/>
    </source>
</evidence>
<dbReference type="RefSeq" id="WP_058527567.1">
    <property type="nucleotide sequence ID" value="NZ_CAAAHY010000003.1"/>
</dbReference>
<protein>
    <recommendedName>
        <fullName evidence="3 10">Isopentenyl-diphosphate Delta-isomerase</fullName>
        <shortName evidence="10">IPP isomerase</shortName>
        <ecNumber evidence="3 10">5.3.3.2</ecNumber>
    </recommendedName>
    <alternativeName>
        <fullName evidence="10">IPP:DMAPP isomerase</fullName>
    </alternativeName>
    <alternativeName>
        <fullName evidence="10">Isopentenyl pyrophosphate isomerase</fullName>
    </alternativeName>
</protein>
<dbReference type="GO" id="GO:0004452">
    <property type="term" value="F:isopentenyl-diphosphate delta-isomerase activity"/>
    <property type="evidence" value="ECO:0007669"/>
    <property type="project" value="UniProtKB-UniRule"/>
</dbReference>
<keyword evidence="6 10" id="KW-0460">Magnesium</keyword>
<evidence type="ECO:0000256" key="9">
    <source>
        <dbReference type="ARBA" id="ARBA00023235"/>
    </source>
</evidence>
<dbReference type="PANTHER" id="PTHR10885">
    <property type="entry name" value="ISOPENTENYL-DIPHOSPHATE DELTA-ISOMERASE"/>
    <property type="match status" value="1"/>
</dbReference>
<evidence type="ECO:0000256" key="3">
    <source>
        <dbReference type="ARBA" id="ARBA00012057"/>
    </source>
</evidence>
<keyword evidence="4 10" id="KW-0963">Cytoplasm</keyword>
<comment type="caution">
    <text evidence="13">The sequence shown here is derived from an EMBL/GenBank/DDBJ whole genome shotgun (WGS) entry which is preliminary data.</text>
</comment>
<evidence type="ECO:0000256" key="1">
    <source>
        <dbReference type="ARBA" id="ARBA00004826"/>
    </source>
</evidence>
<comment type="pathway">
    <text evidence="1 10">Isoprenoid biosynthesis; dimethylallyl diphosphate biosynthesis; dimethylallyl diphosphate from isopentenyl diphosphate: step 1/1.</text>
</comment>
<dbReference type="Gene3D" id="3.90.79.10">
    <property type="entry name" value="Nucleoside Triphosphate Pyrophosphohydrolase"/>
    <property type="match status" value="1"/>
</dbReference>
<dbReference type="AlphaFoldDB" id="A0A0W0TFA9"/>
<evidence type="ECO:0000256" key="7">
    <source>
        <dbReference type="ARBA" id="ARBA00023211"/>
    </source>
</evidence>
<organism evidence="13 14">
    <name type="scientific">Legionella erythra</name>
    <dbReference type="NCBI Taxonomy" id="448"/>
    <lineage>
        <taxon>Bacteria</taxon>
        <taxon>Pseudomonadati</taxon>
        <taxon>Pseudomonadota</taxon>
        <taxon>Gammaproteobacteria</taxon>
        <taxon>Legionellales</taxon>
        <taxon>Legionellaceae</taxon>
        <taxon>Legionella</taxon>
    </lineage>
</organism>
<dbReference type="PROSITE" id="PS51462">
    <property type="entry name" value="NUDIX"/>
    <property type="match status" value="1"/>
</dbReference>
<accession>A0A0W0TFA9</accession>
<keyword evidence="8 10" id="KW-0414">Isoprene biosynthesis</keyword>
<dbReference type="Pfam" id="PF00293">
    <property type="entry name" value="NUDIX"/>
    <property type="match status" value="1"/>
</dbReference>
<dbReference type="InterPro" id="IPR000086">
    <property type="entry name" value="NUDIX_hydrolase_dom"/>
</dbReference>
<comment type="cofactor">
    <cofactor evidence="10">
        <name>Mg(2+)</name>
        <dbReference type="ChEBI" id="CHEBI:18420"/>
    </cofactor>
    <text evidence="10">Binds 1 Mg(2+) ion per subunit. The magnesium ion binds only when substrate is bound.</text>
</comment>
<comment type="subcellular location">
    <subcellularLocation>
        <location evidence="10">Cytoplasm</location>
    </subcellularLocation>
</comment>
<comment type="cofactor">
    <cofactor evidence="10">
        <name>Mn(2+)</name>
        <dbReference type="ChEBI" id="CHEBI:29035"/>
    </cofactor>
    <text evidence="10">Binds 1 Mn(2+) ion per subunit.</text>
</comment>
<dbReference type="SUPFAM" id="SSF55811">
    <property type="entry name" value="Nudix"/>
    <property type="match status" value="1"/>
</dbReference>
<keyword evidence="5 10" id="KW-0479">Metal-binding</keyword>
<proteinExistence type="inferred from homology"/>
<dbReference type="InterPro" id="IPR056375">
    <property type="entry name" value="Idi_bact"/>
</dbReference>
<comment type="catalytic activity">
    <reaction evidence="10">
        <text>isopentenyl diphosphate = dimethylallyl diphosphate</text>
        <dbReference type="Rhea" id="RHEA:23284"/>
        <dbReference type="ChEBI" id="CHEBI:57623"/>
        <dbReference type="ChEBI" id="CHEBI:128769"/>
        <dbReference type="EC" id="5.3.3.2"/>
    </reaction>
</comment>
<comment type="similarity">
    <text evidence="2 10">Belongs to the IPP isomerase type 1 family.</text>
</comment>
<keyword evidence="9 10" id="KW-0413">Isomerase</keyword>
<evidence type="ECO:0000256" key="6">
    <source>
        <dbReference type="ARBA" id="ARBA00022842"/>
    </source>
</evidence>
<feature type="domain" description="Nudix hydrolase" evidence="12">
    <location>
        <begin position="29"/>
        <end position="165"/>
    </location>
</feature>
<dbReference type="HAMAP" id="MF_00202">
    <property type="entry name" value="Idi"/>
    <property type="match status" value="1"/>
</dbReference>
<dbReference type="GO" id="GO:0009240">
    <property type="term" value="P:isopentenyl diphosphate biosynthetic process"/>
    <property type="evidence" value="ECO:0007669"/>
    <property type="project" value="TreeGrafter"/>
</dbReference>
<dbReference type="EMBL" id="LNYA01000034">
    <property type="protein sequence ID" value="KTC94305.1"/>
    <property type="molecule type" value="Genomic_DNA"/>
</dbReference>
<evidence type="ECO:0000313" key="13">
    <source>
        <dbReference type="EMBL" id="KTC94305.1"/>
    </source>
</evidence>
<feature type="binding site" evidence="10">
    <location>
        <position position="116"/>
    </location>
    <ligand>
        <name>Mn(2+)</name>
        <dbReference type="ChEBI" id="CHEBI:29035"/>
    </ligand>
</feature>
<evidence type="ECO:0000256" key="10">
    <source>
        <dbReference type="HAMAP-Rule" id="MF_00202"/>
    </source>
</evidence>
<dbReference type="InterPro" id="IPR011876">
    <property type="entry name" value="IsopentenylPP_isomerase_typ1"/>
</dbReference>
<keyword evidence="14" id="KW-1185">Reference proteome</keyword>
<feature type="binding site" evidence="10">
    <location>
        <position position="25"/>
    </location>
    <ligand>
        <name>Mn(2+)</name>
        <dbReference type="ChEBI" id="CHEBI:29035"/>
    </ligand>
</feature>
<dbReference type="GO" id="GO:0050992">
    <property type="term" value="P:dimethylallyl diphosphate biosynthetic process"/>
    <property type="evidence" value="ECO:0007669"/>
    <property type="project" value="UniProtKB-UniRule"/>
</dbReference>
<dbReference type="GO" id="GO:0005737">
    <property type="term" value="C:cytoplasm"/>
    <property type="evidence" value="ECO:0007669"/>
    <property type="project" value="UniProtKB-SubCell"/>
</dbReference>
<dbReference type="CDD" id="cd02885">
    <property type="entry name" value="NUDIX_IPP_Isomerase"/>
    <property type="match status" value="1"/>
</dbReference>
<feature type="active site" evidence="10 11">
    <location>
        <position position="69"/>
    </location>
</feature>
<reference evidence="13 14" key="1">
    <citation type="submission" date="2015-11" db="EMBL/GenBank/DDBJ databases">
        <title>Genomic analysis of 38 Legionella species identifies large and diverse effector repertoires.</title>
        <authorList>
            <person name="Burstein D."/>
            <person name="Amaro F."/>
            <person name="Zusman T."/>
            <person name="Lifshitz Z."/>
            <person name="Cohen O."/>
            <person name="Gilbert J.A."/>
            <person name="Pupko T."/>
            <person name="Shuman H.A."/>
            <person name="Segal G."/>
        </authorList>
    </citation>
    <scope>NUCLEOTIDE SEQUENCE [LARGE SCALE GENOMIC DNA]</scope>
    <source>
        <strain evidence="13 14">SE-32A-C8</strain>
    </source>
</reference>
<dbReference type="GO" id="GO:0046872">
    <property type="term" value="F:metal ion binding"/>
    <property type="evidence" value="ECO:0007669"/>
    <property type="project" value="UniProtKB-KW"/>
</dbReference>
<dbReference type="OrthoDB" id="5498344at2"/>
<evidence type="ECO:0000256" key="11">
    <source>
        <dbReference type="PIRSR" id="PIRSR018427-1"/>
    </source>
</evidence>